<dbReference type="EnsemblMetazoa" id="ACOM035493-RA">
    <property type="protein sequence ID" value="ACOM035493-PA.1"/>
    <property type="gene ID" value="ACOM035493"/>
</dbReference>
<dbReference type="SUPFAM" id="SSF48371">
    <property type="entry name" value="ARM repeat"/>
    <property type="match status" value="1"/>
</dbReference>
<proteinExistence type="predicted"/>
<dbReference type="Proteomes" id="UP000075882">
    <property type="component" value="Unassembled WGS sequence"/>
</dbReference>
<dbReference type="GO" id="GO:0030544">
    <property type="term" value="F:Hsp70 protein binding"/>
    <property type="evidence" value="ECO:0007669"/>
    <property type="project" value="TreeGrafter"/>
</dbReference>
<dbReference type="Pfam" id="PF10274">
    <property type="entry name" value="ParcG"/>
    <property type="match status" value="1"/>
</dbReference>
<dbReference type="GO" id="GO:0051879">
    <property type="term" value="F:Hsp90 protein binding"/>
    <property type="evidence" value="ECO:0007669"/>
    <property type="project" value="TreeGrafter"/>
</dbReference>
<name>A0A8W7PPL6_ANOCL</name>
<accession>A0A8W7PPL6</accession>
<reference evidence="1" key="1">
    <citation type="submission" date="2022-08" db="UniProtKB">
        <authorList>
            <consortium name="EnsemblMetazoa"/>
        </authorList>
    </citation>
    <scope>IDENTIFICATION</scope>
</reference>
<sequence>LFSAEKKNPPQPTEPCCTAPARCSSVGASYRNKMPSTSCWCQPRTCPGILRRVPAFTVQACQRCVVVWPPCPIPVFCIRPARVSRFRGFFLRGDIPISRECGTRCVKHFIKWHTPPEQLNYQRFLPLFFDGLCESTFPYREFARHGVSDLLIAGTERQIFQTIPMLILPMREALNTRNPDIIIATLNALQQLLRVGPSIGIALVPYYRQLLPMLNLYKQRRVNIGDHIDFRGGRRIGDVVNATLELLEQCGGPDAYLNIKYMVPTYESCVYNR</sequence>
<dbReference type="PANTHER" id="PTHR21207:SF2">
    <property type="entry name" value="PARKIN COREGULATED GENE PROTEIN"/>
    <property type="match status" value="1"/>
</dbReference>
<dbReference type="InterPro" id="IPR016024">
    <property type="entry name" value="ARM-type_fold"/>
</dbReference>
<organism evidence="1">
    <name type="scientific">Anopheles coluzzii</name>
    <name type="common">African malaria mosquito</name>
    <dbReference type="NCBI Taxonomy" id="1518534"/>
    <lineage>
        <taxon>Eukaryota</taxon>
        <taxon>Metazoa</taxon>
        <taxon>Ecdysozoa</taxon>
        <taxon>Arthropoda</taxon>
        <taxon>Hexapoda</taxon>
        <taxon>Insecta</taxon>
        <taxon>Pterygota</taxon>
        <taxon>Neoptera</taxon>
        <taxon>Endopterygota</taxon>
        <taxon>Diptera</taxon>
        <taxon>Nematocera</taxon>
        <taxon>Culicoidea</taxon>
        <taxon>Culicidae</taxon>
        <taxon>Anophelinae</taxon>
        <taxon>Anopheles</taxon>
    </lineage>
</organism>
<evidence type="ECO:0000313" key="1">
    <source>
        <dbReference type="EnsemblMetazoa" id="ACOM035493-PA.1"/>
    </source>
</evidence>
<dbReference type="AlphaFoldDB" id="A0A8W7PPL6"/>
<dbReference type="PANTHER" id="PTHR21207">
    <property type="entry name" value="PARKIN COREGULATED GENE PROTEIN PARK2 COREGULATED"/>
    <property type="match status" value="1"/>
</dbReference>
<dbReference type="InterPro" id="IPR019399">
    <property type="entry name" value="Parkin_co-regulated_protein"/>
</dbReference>
<dbReference type="VEuPathDB" id="VectorBase:ACON2_040326"/>
<protein>
    <submittedName>
        <fullName evidence="1">Uncharacterized protein</fullName>
    </submittedName>
</protein>